<dbReference type="InterPro" id="IPR014748">
    <property type="entry name" value="Enoyl-CoA_hydra_C"/>
</dbReference>
<dbReference type="SUPFAM" id="SSF52096">
    <property type="entry name" value="ClpP/crotonase"/>
    <property type="match status" value="1"/>
</dbReference>
<evidence type="ECO:0000256" key="3">
    <source>
        <dbReference type="ARBA" id="ARBA00022946"/>
    </source>
</evidence>
<dbReference type="InterPro" id="IPR052377">
    <property type="entry name" value="Mitochondrial_ECH-domain"/>
</dbReference>
<accession>A0AAJ7S7L8</accession>
<name>A0AAJ7S7L8_9HYME</name>
<comment type="subcellular location">
    <subcellularLocation>
        <location evidence="1">Mitochondrion</location>
    </subcellularLocation>
</comment>
<dbReference type="PANTHER" id="PTHR43602:SF1">
    <property type="entry name" value="ENOYL-COA HYDRATASE DOMAIN-CONTAINING PROTEIN 3, MITOCHONDRIAL"/>
    <property type="match status" value="1"/>
</dbReference>
<evidence type="ECO:0000256" key="5">
    <source>
        <dbReference type="ARBA" id="ARBA00023128"/>
    </source>
</evidence>
<keyword evidence="2" id="KW-0276">Fatty acid metabolism</keyword>
<dbReference type="GO" id="GO:0005739">
    <property type="term" value="C:mitochondrion"/>
    <property type="evidence" value="ECO:0007669"/>
    <property type="project" value="UniProtKB-SubCell"/>
</dbReference>
<comment type="function">
    <text evidence="6">May play a role in fatty acid biosynthesis and insulin sensitivity.</text>
</comment>
<dbReference type="InterPro" id="IPR018376">
    <property type="entry name" value="Enoyl-CoA_hyd/isom_CS"/>
</dbReference>
<proteinExistence type="inferred from homology"/>
<evidence type="ECO:0000256" key="2">
    <source>
        <dbReference type="ARBA" id="ARBA00022832"/>
    </source>
</evidence>
<dbReference type="Proteomes" id="UP000694925">
    <property type="component" value="Unplaced"/>
</dbReference>
<evidence type="ECO:0000313" key="11">
    <source>
        <dbReference type="RefSeq" id="XP_026672885.1"/>
    </source>
</evidence>
<protein>
    <recommendedName>
        <fullName evidence="7">Enoyl-CoA hydratase domain-containing protein 3, mitochondrial</fullName>
    </recommendedName>
</protein>
<evidence type="ECO:0000313" key="9">
    <source>
        <dbReference type="Proteomes" id="UP000694925"/>
    </source>
</evidence>
<comment type="similarity">
    <text evidence="8">Belongs to the enoyl-CoA hydratase/isomerase family.</text>
</comment>
<gene>
    <name evidence="10 11" type="primary">LOC108629122</name>
</gene>
<dbReference type="PANTHER" id="PTHR43602">
    <property type="match status" value="1"/>
</dbReference>
<dbReference type="Gene3D" id="1.10.12.10">
    <property type="entry name" value="Lyase 2-enoyl-coa Hydratase, Chain A, domain 2"/>
    <property type="match status" value="1"/>
</dbReference>
<dbReference type="InterPro" id="IPR029045">
    <property type="entry name" value="ClpP/crotonase-like_dom_sf"/>
</dbReference>
<dbReference type="GO" id="GO:0006631">
    <property type="term" value="P:fatty acid metabolic process"/>
    <property type="evidence" value="ECO:0007669"/>
    <property type="project" value="UniProtKB-KW"/>
</dbReference>
<dbReference type="GeneID" id="108629122"/>
<dbReference type="InterPro" id="IPR001753">
    <property type="entry name" value="Enoyl-CoA_hydra/iso"/>
</dbReference>
<dbReference type="RefSeq" id="XP_026672884.1">
    <property type="nucleotide sequence ID" value="XM_026817083.1"/>
</dbReference>
<keyword evidence="4" id="KW-0443">Lipid metabolism</keyword>
<dbReference type="Gene3D" id="3.90.226.10">
    <property type="entry name" value="2-enoyl-CoA Hydratase, Chain A, domain 1"/>
    <property type="match status" value="1"/>
</dbReference>
<dbReference type="PROSITE" id="PS00166">
    <property type="entry name" value="ENOYL_COA_HYDRATASE"/>
    <property type="match status" value="1"/>
</dbReference>
<keyword evidence="5" id="KW-0496">Mitochondrion</keyword>
<evidence type="ECO:0000313" key="10">
    <source>
        <dbReference type="RefSeq" id="XP_026672884.1"/>
    </source>
</evidence>
<evidence type="ECO:0000256" key="1">
    <source>
        <dbReference type="ARBA" id="ARBA00004173"/>
    </source>
</evidence>
<dbReference type="KEGG" id="ccal:108629122"/>
<dbReference type="AlphaFoldDB" id="A0AAJ7S7L8"/>
<reference evidence="10 11" key="1">
    <citation type="submission" date="2025-04" db="UniProtKB">
        <authorList>
            <consortium name="RefSeq"/>
        </authorList>
    </citation>
    <scope>IDENTIFICATION</scope>
    <source>
        <tissue evidence="10 11">Whole body</tissue>
    </source>
</reference>
<dbReference type="Pfam" id="PF00378">
    <property type="entry name" value="ECH_1"/>
    <property type="match status" value="1"/>
</dbReference>
<evidence type="ECO:0000256" key="7">
    <source>
        <dbReference type="ARBA" id="ARBA00040545"/>
    </source>
</evidence>
<dbReference type="RefSeq" id="XP_026672885.1">
    <property type="nucleotide sequence ID" value="XM_026817084.1"/>
</dbReference>
<sequence>MLKLLLENIKRDESNNNLRSIVIKSGIKNIFSAGHNLKELTNSDEKLHKEIFETCSELMRAITQSPVPIIAAVDGVATAAGCQLVTTCDIAICTEKSVFSTPGANVGIFCSTPGIPLIRNVAKKTAIYMLLTGSNVTGKEAYSTGLVSKVVPDDKLEEEIKNITTSINMKSRSVVHLGKMFLYEQMDLDLSTAYFLGTEKMIHNLKLKDAQEGIKSFIEKRKPNWSHNYEKH</sequence>
<evidence type="ECO:0000256" key="8">
    <source>
        <dbReference type="RuleBase" id="RU003707"/>
    </source>
</evidence>
<keyword evidence="9" id="KW-1185">Reference proteome</keyword>
<evidence type="ECO:0000256" key="6">
    <source>
        <dbReference type="ARBA" id="ARBA00037410"/>
    </source>
</evidence>
<evidence type="ECO:0000256" key="4">
    <source>
        <dbReference type="ARBA" id="ARBA00023098"/>
    </source>
</evidence>
<dbReference type="CDD" id="cd06558">
    <property type="entry name" value="crotonase-like"/>
    <property type="match status" value="1"/>
</dbReference>
<organism evidence="9 10">
    <name type="scientific">Ceratina calcarata</name>
    <dbReference type="NCBI Taxonomy" id="156304"/>
    <lineage>
        <taxon>Eukaryota</taxon>
        <taxon>Metazoa</taxon>
        <taxon>Ecdysozoa</taxon>
        <taxon>Arthropoda</taxon>
        <taxon>Hexapoda</taxon>
        <taxon>Insecta</taxon>
        <taxon>Pterygota</taxon>
        <taxon>Neoptera</taxon>
        <taxon>Endopterygota</taxon>
        <taxon>Hymenoptera</taxon>
        <taxon>Apocrita</taxon>
        <taxon>Aculeata</taxon>
        <taxon>Apoidea</taxon>
        <taxon>Anthophila</taxon>
        <taxon>Apidae</taxon>
        <taxon>Ceratina</taxon>
        <taxon>Zadontomerus</taxon>
    </lineage>
</organism>
<dbReference type="GO" id="GO:0016836">
    <property type="term" value="F:hydro-lyase activity"/>
    <property type="evidence" value="ECO:0007669"/>
    <property type="project" value="TreeGrafter"/>
</dbReference>
<keyword evidence="3" id="KW-0809">Transit peptide</keyword>